<feature type="binding site" evidence="12 15">
    <location>
        <position position="48"/>
    </location>
    <ligand>
        <name>pyruvate</name>
        <dbReference type="ChEBI" id="CHEBI:15361"/>
    </ligand>
</feature>
<feature type="site" description="Part of a proton relay during catalysis" evidence="12">
    <location>
        <position position="110"/>
    </location>
</feature>
<dbReference type="PROSITE" id="PS00666">
    <property type="entry name" value="DHDPS_2"/>
    <property type="match status" value="1"/>
</dbReference>
<keyword evidence="5 12" id="KW-0963">Cytoplasm</keyword>
<evidence type="ECO:0000256" key="13">
    <source>
        <dbReference type="PIRNR" id="PIRNR001365"/>
    </source>
</evidence>
<comment type="caution">
    <text evidence="12">Was originally thought to be a dihydrodipicolinate synthase (DHDPS), catalyzing the condensation of (S)-aspartate-beta-semialdehyde [(S)-ASA] and pyruvate to dihydrodipicolinate (DHDP). However, it was shown in E.coli that the product of the enzymatic reaction is not dihydrodipicolinate but in fact (4S)-4-hydroxy-2,3,4,5-tetrahydro-(2S)-dipicolinic acid (HTPA), and that the consecutive dehydration reaction leading to DHDP is not spontaneous but catalyzed by DapB.</text>
</comment>
<dbReference type="NCBIfam" id="TIGR00674">
    <property type="entry name" value="dapA"/>
    <property type="match status" value="1"/>
</dbReference>
<sequence length="297" mass="30808">MTAPLFKGVITALITPLRDGNVDEAALEQLVERQIAAGVHGVVAVGTTGEGGGLTIEEHKRVTALCVRVAAGRIKVIAGAGSPATYESIDLAAHGKACGCDGSLVVTPYYNRPSQAGLIAHFEAVAEAVQLPQIIYNVPGRTGVDLSNESVARLAAHPNIVAIKDATGDMSRASWMHANILSLETQFDLISGDDPSFLGYMAHGGVGLISVTANVAPEGMVALYNAVMAGDYATARVWQDRLIGLHKALFLDASPAPAKYALAKLGLCSEEMRLPLVPTHDAVKPAIDAALLAAGVS</sequence>
<dbReference type="RefSeq" id="WP_207931895.1">
    <property type="nucleotide sequence ID" value="NZ_CP062222.1"/>
</dbReference>
<proteinExistence type="inferred from homology"/>
<comment type="subunit">
    <text evidence="12">Homotetramer; dimer of dimers.</text>
</comment>
<dbReference type="GO" id="GO:0009089">
    <property type="term" value="P:lysine biosynthetic process via diaminopimelate"/>
    <property type="evidence" value="ECO:0007669"/>
    <property type="project" value="UniProtKB-UniRule"/>
</dbReference>
<dbReference type="GO" id="GO:0019877">
    <property type="term" value="P:diaminopimelate biosynthetic process"/>
    <property type="evidence" value="ECO:0007669"/>
    <property type="project" value="UniProtKB-UniRule"/>
</dbReference>
<dbReference type="PANTHER" id="PTHR12128:SF66">
    <property type="entry name" value="4-HYDROXY-2-OXOGLUTARATE ALDOLASE, MITOCHONDRIAL"/>
    <property type="match status" value="1"/>
</dbReference>
<keyword evidence="8 12" id="KW-0457">Lysine biosynthesis</keyword>
<comment type="pathway">
    <text evidence="2 12">Amino-acid biosynthesis; L-lysine biosynthesis via DAP pathway; (S)-tetrahydrodipicolinate from L-aspartate: step 3/4.</text>
</comment>
<evidence type="ECO:0000256" key="2">
    <source>
        <dbReference type="ARBA" id="ARBA00005120"/>
    </source>
</evidence>
<dbReference type="Gene3D" id="3.20.20.70">
    <property type="entry name" value="Aldolase class I"/>
    <property type="match status" value="1"/>
</dbReference>
<organism evidence="16 17">
    <name type="scientific">Brevundimonas goettingensis</name>
    <dbReference type="NCBI Taxonomy" id="2774190"/>
    <lineage>
        <taxon>Bacteria</taxon>
        <taxon>Pseudomonadati</taxon>
        <taxon>Pseudomonadota</taxon>
        <taxon>Alphaproteobacteria</taxon>
        <taxon>Caulobacterales</taxon>
        <taxon>Caulobacteraceae</taxon>
        <taxon>Brevundimonas</taxon>
    </lineage>
</organism>
<keyword evidence="6 12" id="KW-0028">Amino-acid biosynthesis</keyword>
<accession>A0A975C7H1</accession>
<dbReference type="SMART" id="SM01130">
    <property type="entry name" value="DHDPS"/>
    <property type="match status" value="1"/>
</dbReference>
<evidence type="ECO:0000256" key="7">
    <source>
        <dbReference type="ARBA" id="ARBA00022915"/>
    </source>
</evidence>
<evidence type="ECO:0000256" key="14">
    <source>
        <dbReference type="PIRSR" id="PIRSR001365-1"/>
    </source>
</evidence>
<dbReference type="InterPro" id="IPR013785">
    <property type="entry name" value="Aldolase_TIM"/>
</dbReference>
<dbReference type="EMBL" id="CP062222">
    <property type="protein sequence ID" value="QTC92616.1"/>
    <property type="molecule type" value="Genomic_DNA"/>
</dbReference>
<keyword evidence="9 12" id="KW-0456">Lyase</keyword>
<comment type="function">
    <text evidence="1 12">Catalyzes the condensation of (S)-aspartate-beta-semialdehyde [(S)-ASA] and pyruvate to 4-hydroxy-tetrahydrodipicolinate (HTPA).</text>
</comment>
<evidence type="ECO:0000256" key="3">
    <source>
        <dbReference type="ARBA" id="ARBA00007592"/>
    </source>
</evidence>
<dbReference type="PROSITE" id="PS00665">
    <property type="entry name" value="DHDPS_1"/>
    <property type="match status" value="1"/>
</dbReference>
<dbReference type="GO" id="GO:0008840">
    <property type="term" value="F:4-hydroxy-tetrahydrodipicolinate synthase activity"/>
    <property type="evidence" value="ECO:0007669"/>
    <property type="project" value="UniProtKB-UniRule"/>
</dbReference>
<dbReference type="CDD" id="cd00950">
    <property type="entry name" value="DHDPS"/>
    <property type="match status" value="1"/>
</dbReference>
<evidence type="ECO:0000256" key="8">
    <source>
        <dbReference type="ARBA" id="ARBA00023154"/>
    </source>
</evidence>
<comment type="similarity">
    <text evidence="3 12 13">Belongs to the DapA family.</text>
</comment>
<comment type="catalytic activity">
    <reaction evidence="11 12">
        <text>L-aspartate 4-semialdehyde + pyruvate = (2S,4S)-4-hydroxy-2,3,4,5-tetrahydrodipicolinate + H2O + H(+)</text>
        <dbReference type="Rhea" id="RHEA:34171"/>
        <dbReference type="ChEBI" id="CHEBI:15361"/>
        <dbReference type="ChEBI" id="CHEBI:15377"/>
        <dbReference type="ChEBI" id="CHEBI:15378"/>
        <dbReference type="ChEBI" id="CHEBI:67139"/>
        <dbReference type="ChEBI" id="CHEBI:537519"/>
        <dbReference type="EC" id="4.3.3.7"/>
    </reaction>
</comment>
<dbReference type="PANTHER" id="PTHR12128">
    <property type="entry name" value="DIHYDRODIPICOLINATE SYNTHASE"/>
    <property type="match status" value="1"/>
</dbReference>
<evidence type="ECO:0000256" key="9">
    <source>
        <dbReference type="ARBA" id="ARBA00023239"/>
    </source>
</evidence>
<feature type="active site" description="Schiff-base intermediate with substrate" evidence="12 14">
    <location>
        <position position="164"/>
    </location>
</feature>
<dbReference type="PRINTS" id="PR00146">
    <property type="entry name" value="DHPICSNTHASE"/>
</dbReference>
<dbReference type="Proteomes" id="UP000663918">
    <property type="component" value="Chromosome"/>
</dbReference>
<evidence type="ECO:0000256" key="12">
    <source>
        <dbReference type="HAMAP-Rule" id="MF_00418"/>
    </source>
</evidence>
<gene>
    <name evidence="12" type="primary">dapA</name>
    <name evidence="16" type="ORF">IFJ75_07045</name>
</gene>
<feature type="site" description="Part of a proton relay during catalysis" evidence="12">
    <location>
        <position position="47"/>
    </location>
</feature>
<keyword evidence="7 12" id="KW-0220">Diaminopimelate biosynthesis</keyword>
<evidence type="ECO:0000256" key="1">
    <source>
        <dbReference type="ARBA" id="ARBA00003294"/>
    </source>
</evidence>
<feature type="active site" description="Proton donor/acceptor" evidence="12 14">
    <location>
        <position position="136"/>
    </location>
</feature>
<evidence type="ECO:0000256" key="11">
    <source>
        <dbReference type="ARBA" id="ARBA00047836"/>
    </source>
</evidence>
<comment type="subcellular location">
    <subcellularLocation>
        <location evidence="12">Cytoplasm</location>
    </subcellularLocation>
</comment>
<dbReference type="Pfam" id="PF00701">
    <property type="entry name" value="DHDPS"/>
    <property type="match status" value="1"/>
</dbReference>
<evidence type="ECO:0000256" key="4">
    <source>
        <dbReference type="ARBA" id="ARBA00012086"/>
    </source>
</evidence>
<dbReference type="GO" id="GO:0005829">
    <property type="term" value="C:cytosol"/>
    <property type="evidence" value="ECO:0007669"/>
    <property type="project" value="TreeGrafter"/>
</dbReference>
<dbReference type="InterPro" id="IPR020625">
    <property type="entry name" value="Schiff_base-form_aldolases_AS"/>
</dbReference>
<dbReference type="PIRSF" id="PIRSF001365">
    <property type="entry name" value="DHDPS"/>
    <property type="match status" value="1"/>
</dbReference>
<evidence type="ECO:0000256" key="10">
    <source>
        <dbReference type="ARBA" id="ARBA00023270"/>
    </source>
</evidence>
<keyword evidence="17" id="KW-1185">Reference proteome</keyword>
<evidence type="ECO:0000256" key="15">
    <source>
        <dbReference type="PIRSR" id="PIRSR001365-2"/>
    </source>
</evidence>
<keyword evidence="10 12" id="KW-0704">Schiff base</keyword>
<name>A0A975C7H1_9CAUL</name>
<evidence type="ECO:0000256" key="5">
    <source>
        <dbReference type="ARBA" id="ARBA00022490"/>
    </source>
</evidence>
<dbReference type="AlphaFoldDB" id="A0A975C7H1"/>
<evidence type="ECO:0000313" key="16">
    <source>
        <dbReference type="EMBL" id="QTC92616.1"/>
    </source>
</evidence>
<dbReference type="InterPro" id="IPR002220">
    <property type="entry name" value="DapA-like"/>
</dbReference>
<dbReference type="HAMAP" id="MF_00418">
    <property type="entry name" value="DapA"/>
    <property type="match status" value="1"/>
</dbReference>
<dbReference type="InterPro" id="IPR020624">
    <property type="entry name" value="Schiff_base-form_aldolases_CS"/>
</dbReference>
<dbReference type="SUPFAM" id="SSF51569">
    <property type="entry name" value="Aldolase"/>
    <property type="match status" value="1"/>
</dbReference>
<protein>
    <recommendedName>
        <fullName evidence="4 12">4-hydroxy-tetrahydrodipicolinate synthase</fullName>
        <shortName evidence="12">HTPA synthase</shortName>
        <ecNumber evidence="4 12">4.3.3.7</ecNumber>
    </recommendedName>
</protein>
<dbReference type="KEGG" id="bgoe:IFJ75_07045"/>
<evidence type="ECO:0000313" key="17">
    <source>
        <dbReference type="Proteomes" id="UP000663918"/>
    </source>
</evidence>
<dbReference type="EC" id="4.3.3.7" evidence="4 12"/>
<reference evidence="16" key="1">
    <citation type="submission" date="2020-09" db="EMBL/GenBank/DDBJ databases">
        <title>Brevundimonas sp. LVF2 isolated from a puddle in Goettingen, Germany.</title>
        <authorList>
            <person name="Friedrich I."/>
            <person name="Klassen A."/>
            <person name="Hannes N."/>
            <person name="Schneider D."/>
            <person name="Hertel R."/>
            <person name="Daniel R."/>
        </authorList>
    </citation>
    <scope>NUCLEOTIDE SEQUENCE</scope>
    <source>
        <strain evidence="16">LVF2</strain>
    </source>
</reference>
<dbReference type="InterPro" id="IPR005263">
    <property type="entry name" value="DapA"/>
</dbReference>
<feature type="binding site" evidence="12 15">
    <location>
        <position position="209"/>
    </location>
    <ligand>
        <name>pyruvate</name>
        <dbReference type="ChEBI" id="CHEBI:15361"/>
    </ligand>
</feature>
<evidence type="ECO:0000256" key="6">
    <source>
        <dbReference type="ARBA" id="ARBA00022605"/>
    </source>
</evidence>